<name>A0A9P7BZG1_9FUNG</name>
<evidence type="ECO:0000313" key="3">
    <source>
        <dbReference type="Proteomes" id="UP000740926"/>
    </source>
</evidence>
<keyword evidence="3" id="KW-1185">Reference proteome</keyword>
<comment type="caution">
    <text evidence="2">The sequence shown here is derived from an EMBL/GenBank/DDBJ whole genome shotgun (WGS) entry which is preliminary data.</text>
</comment>
<feature type="region of interest" description="Disordered" evidence="1">
    <location>
        <begin position="43"/>
        <end position="63"/>
    </location>
</feature>
<accession>A0A9P7BZG1</accession>
<dbReference type="Proteomes" id="UP000740926">
    <property type="component" value="Unassembled WGS sequence"/>
</dbReference>
<dbReference type="EMBL" id="JAANIU010016736">
    <property type="protein sequence ID" value="KAG1528111.1"/>
    <property type="molecule type" value="Genomic_DNA"/>
</dbReference>
<protein>
    <submittedName>
        <fullName evidence="2">Uncharacterized protein</fullName>
    </submittedName>
</protein>
<evidence type="ECO:0000256" key="1">
    <source>
        <dbReference type="SAM" id="MobiDB-lite"/>
    </source>
</evidence>
<evidence type="ECO:0000313" key="2">
    <source>
        <dbReference type="EMBL" id="KAG1528111.1"/>
    </source>
</evidence>
<dbReference type="AlphaFoldDB" id="A0A9P7BZG1"/>
<organism evidence="2 3">
    <name type="scientific">Rhizopus delemar</name>
    <dbReference type="NCBI Taxonomy" id="936053"/>
    <lineage>
        <taxon>Eukaryota</taxon>
        <taxon>Fungi</taxon>
        <taxon>Fungi incertae sedis</taxon>
        <taxon>Mucoromycota</taxon>
        <taxon>Mucoromycotina</taxon>
        <taxon>Mucoromycetes</taxon>
        <taxon>Mucorales</taxon>
        <taxon>Mucorineae</taxon>
        <taxon>Rhizopodaceae</taxon>
        <taxon>Rhizopus</taxon>
    </lineage>
</organism>
<proteinExistence type="predicted"/>
<reference evidence="2 3" key="1">
    <citation type="journal article" date="2020" name="Microb. Genom.">
        <title>Genetic diversity of clinical and environmental Mucorales isolates obtained from an investigation of mucormycosis cases among solid organ transplant recipients.</title>
        <authorList>
            <person name="Nguyen M.H."/>
            <person name="Kaul D."/>
            <person name="Muto C."/>
            <person name="Cheng S.J."/>
            <person name="Richter R.A."/>
            <person name="Bruno V.M."/>
            <person name="Liu G."/>
            <person name="Beyhan S."/>
            <person name="Sundermann A.J."/>
            <person name="Mounaud S."/>
            <person name="Pasculle A.W."/>
            <person name="Nierman W.C."/>
            <person name="Driscoll E."/>
            <person name="Cumbie R."/>
            <person name="Clancy C.J."/>
            <person name="Dupont C.L."/>
        </authorList>
    </citation>
    <scope>NUCLEOTIDE SEQUENCE [LARGE SCALE GENOMIC DNA]</scope>
    <source>
        <strain evidence="2 3">GL24</strain>
    </source>
</reference>
<sequence>MQDAGHGARVIALGRTPGIARAGGGHGDGGIARLCQRLHDVAPREPRLWPTGDQQDGRAGTRDGAMDAMAVDQRVLMRHAVGGGEE</sequence>
<gene>
    <name evidence="2" type="ORF">G6F50_018267</name>
</gene>